<evidence type="ECO:0000256" key="1">
    <source>
        <dbReference type="SAM" id="Phobius"/>
    </source>
</evidence>
<sequence length="201" mass="21529">MDGSPRKGAKGLKSPYKKVMIAEVEGGKGACPLHFGLRTYFSQIPPLGKDKEKIETVDYLEESDFHYMTSPSRKGCSWDKACMWCGVPLLIAGVVAVLIGQLVPPREPVVARRGNFAYLDRKALIYNSRLELCRLIGLGALCTAALMILLSFLLTAYSTSAADYSPIVTTAGATSGSGGGIPLSGVLTQVQPPSVHVSPRR</sequence>
<accession>A0ABN7BEY4</accession>
<dbReference type="EMBL" id="AP028923">
    <property type="protein sequence ID" value="BET02929.1"/>
    <property type="molecule type" value="Genomic_DNA"/>
</dbReference>
<dbReference type="InterPro" id="IPR024883">
    <property type="entry name" value="Neurensin"/>
</dbReference>
<keyword evidence="1" id="KW-1133">Transmembrane helix</keyword>
<protein>
    <submittedName>
        <fullName evidence="2">Neurensin 1</fullName>
    </submittedName>
</protein>
<feature type="transmembrane region" description="Helical" evidence="1">
    <location>
        <begin position="135"/>
        <end position="157"/>
    </location>
</feature>
<dbReference type="Proteomes" id="UP001307889">
    <property type="component" value="Chromosome 15"/>
</dbReference>
<gene>
    <name evidence="2" type="ORF">NTJ_15745</name>
</gene>
<feature type="transmembrane region" description="Helical" evidence="1">
    <location>
        <begin position="81"/>
        <end position="103"/>
    </location>
</feature>
<dbReference type="Pfam" id="PF14927">
    <property type="entry name" value="Neurensin"/>
    <property type="match status" value="1"/>
</dbReference>
<dbReference type="PANTHER" id="PTHR14796:SF3">
    <property type="entry name" value="NEURENSIN 1-LIKE-RELATED"/>
    <property type="match status" value="1"/>
</dbReference>
<proteinExistence type="predicted"/>
<dbReference type="PANTHER" id="PTHR14796">
    <property type="entry name" value="NEURENSIN 1-RELATED"/>
    <property type="match status" value="1"/>
</dbReference>
<keyword evidence="3" id="KW-1185">Reference proteome</keyword>
<name>A0ABN7BEY4_9HEMI</name>
<organism evidence="2 3">
    <name type="scientific">Nesidiocoris tenuis</name>
    <dbReference type="NCBI Taxonomy" id="355587"/>
    <lineage>
        <taxon>Eukaryota</taxon>
        <taxon>Metazoa</taxon>
        <taxon>Ecdysozoa</taxon>
        <taxon>Arthropoda</taxon>
        <taxon>Hexapoda</taxon>
        <taxon>Insecta</taxon>
        <taxon>Pterygota</taxon>
        <taxon>Neoptera</taxon>
        <taxon>Paraneoptera</taxon>
        <taxon>Hemiptera</taxon>
        <taxon>Heteroptera</taxon>
        <taxon>Panheteroptera</taxon>
        <taxon>Cimicomorpha</taxon>
        <taxon>Miridae</taxon>
        <taxon>Dicyphina</taxon>
        <taxon>Nesidiocoris</taxon>
    </lineage>
</organism>
<reference evidence="2 3" key="1">
    <citation type="submission" date="2023-09" db="EMBL/GenBank/DDBJ databases">
        <title>Nesidiocoris tenuis whole genome shotgun sequence.</title>
        <authorList>
            <person name="Shibata T."/>
            <person name="Shimoda M."/>
            <person name="Kobayashi T."/>
            <person name="Uehara T."/>
        </authorList>
    </citation>
    <scope>NUCLEOTIDE SEQUENCE [LARGE SCALE GENOMIC DNA]</scope>
    <source>
        <strain evidence="2 3">Japan</strain>
    </source>
</reference>
<evidence type="ECO:0000313" key="2">
    <source>
        <dbReference type="EMBL" id="BET02929.1"/>
    </source>
</evidence>
<evidence type="ECO:0000313" key="3">
    <source>
        <dbReference type="Proteomes" id="UP001307889"/>
    </source>
</evidence>
<keyword evidence="1" id="KW-0472">Membrane</keyword>
<keyword evidence="1" id="KW-0812">Transmembrane</keyword>